<accession>A0ABR1DYB8</accession>
<evidence type="ECO:0000256" key="1">
    <source>
        <dbReference type="SAM" id="MobiDB-lite"/>
    </source>
</evidence>
<protein>
    <submittedName>
        <fullName evidence="2">Uncharacterized protein</fullName>
    </submittedName>
</protein>
<comment type="caution">
    <text evidence="2">The sequence shown here is derived from an EMBL/GenBank/DDBJ whole genome shotgun (WGS) entry which is preliminary data.</text>
</comment>
<organism evidence="2 3">
    <name type="scientific">Necator americanus</name>
    <name type="common">Human hookworm</name>
    <dbReference type="NCBI Taxonomy" id="51031"/>
    <lineage>
        <taxon>Eukaryota</taxon>
        <taxon>Metazoa</taxon>
        <taxon>Ecdysozoa</taxon>
        <taxon>Nematoda</taxon>
        <taxon>Chromadorea</taxon>
        <taxon>Rhabditida</taxon>
        <taxon>Rhabditina</taxon>
        <taxon>Rhabditomorpha</taxon>
        <taxon>Strongyloidea</taxon>
        <taxon>Ancylostomatidae</taxon>
        <taxon>Bunostominae</taxon>
        <taxon>Necator</taxon>
    </lineage>
</organism>
<keyword evidence="3" id="KW-1185">Reference proteome</keyword>
<evidence type="ECO:0000313" key="3">
    <source>
        <dbReference type="Proteomes" id="UP001303046"/>
    </source>
</evidence>
<dbReference type="Proteomes" id="UP001303046">
    <property type="component" value="Unassembled WGS sequence"/>
</dbReference>
<reference evidence="2 3" key="1">
    <citation type="submission" date="2023-08" db="EMBL/GenBank/DDBJ databases">
        <title>A Necator americanus chromosomal reference genome.</title>
        <authorList>
            <person name="Ilik V."/>
            <person name="Petrzelkova K.J."/>
            <person name="Pardy F."/>
            <person name="Fuh T."/>
            <person name="Niatou-Singa F.S."/>
            <person name="Gouil Q."/>
            <person name="Baker L."/>
            <person name="Ritchie M.E."/>
            <person name="Jex A.R."/>
            <person name="Gazzola D."/>
            <person name="Li H."/>
            <person name="Toshio Fujiwara R."/>
            <person name="Zhan B."/>
            <person name="Aroian R.V."/>
            <person name="Pafco B."/>
            <person name="Schwarz E.M."/>
        </authorList>
    </citation>
    <scope>NUCLEOTIDE SEQUENCE [LARGE SCALE GENOMIC DNA]</scope>
    <source>
        <strain evidence="2 3">Aroian</strain>
        <tissue evidence="2">Whole animal</tissue>
    </source>
</reference>
<dbReference type="EMBL" id="JAVFWL010000005">
    <property type="protein sequence ID" value="KAK6755420.1"/>
    <property type="molecule type" value="Genomic_DNA"/>
</dbReference>
<proteinExistence type="predicted"/>
<gene>
    <name evidence="2" type="primary">Necator_chrV.g18824</name>
    <name evidence="2" type="ORF">RB195_014033</name>
</gene>
<name>A0ABR1DYB8_NECAM</name>
<evidence type="ECO:0000313" key="2">
    <source>
        <dbReference type="EMBL" id="KAK6755420.1"/>
    </source>
</evidence>
<sequence>MRSGAAELAAGIELSRTEAMGAASTCLASILTTTLHRTASGTTRQLHRASVCFDPAIAWNQRPDEYNEYNYSSPELCTANERLPRKHPMRNPKAAQQSPGEVGLTKN</sequence>
<feature type="region of interest" description="Disordered" evidence="1">
    <location>
        <begin position="81"/>
        <end position="107"/>
    </location>
</feature>